<gene>
    <name evidence="1" type="ORF">C1H76_5867</name>
</gene>
<evidence type="ECO:0000313" key="1">
    <source>
        <dbReference type="EMBL" id="TKX21974.1"/>
    </source>
</evidence>
<organism evidence="1 2">
    <name type="scientific">Elsinoe australis</name>
    <dbReference type="NCBI Taxonomy" id="40998"/>
    <lineage>
        <taxon>Eukaryota</taxon>
        <taxon>Fungi</taxon>
        <taxon>Dikarya</taxon>
        <taxon>Ascomycota</taxon>
        <taxon>Pezizomycotina</taxon>
        <taxon>Dothideomycetes</taxon>
        <taxon>Dothideomycetidae</taxon>
        <taxon>Myriangiales</taxon>
        <taxon>Elsinoaceae</taxon>
        <taxon>Elsinoe</taxon>
    </lineage>
</organism>
<dbReference type="EMBL" id="PTQR01000075">
    <property type="protein sequence ID" value="TKX21974.1"/>
    <property type="molecule type" value="Genomic_DNA"/>
</dbReference>
<sequence>MDDFSSITSGMLTPTSSITQCDINQKRILDKTVVMVYEVSRLESNVKFGCKNYVYANQLPKEKTGTDYDSIRSLAGYKILAWFDIHKPHQAMTINNDKQLIVALEELYGTLSCQSATQRINLFLGGTDTMNLVARAYREPGAHIPTEVWLPNESDE</sequence>
<proteinExistence type="predicted"/>
<accession>A0A4U7B1M8</accession>
<reference evidence="1 2" key="1">
    <citation type="submission" date="2018-02" db="EMBL/GenBank/DDBJ databases">
        <title>Draft genome sequences of Elsinoe sp., causing black scab on jojoba.</title>
        <authorList>
            <person name="Stodart B."/>
            <person name="Jeffress S."/>
            <person name="Ash G."/>
            <person name="Arun Chinnappa K."/>
        </authorList>
    </citation>
    <scope>NUCLEOTIDE SEQUENCE [LARGE SCALE GENOMIC DNA]</scope>
    <source>
        <strain evidence="1 2">Hillstone_2</strain>
    </source>
</reference>
<name>A0A4U7B1M8_9PEZI</name>
<dbReference type="AlphaFoldDB" id="A0A4U7B1M8"/>
<dbReference type="Proteomes" id="UP000308133">
    <property type="component" value="Unassembled WGS sequence"/>
</dbReference>
<comment type="caution">
    <text evidence="1">The sequence shown here is derived from an EMBL/GenBank/DDBJ whole genome shotgun (WGS) entry which is preliminary data.</text>
</comment>
<evidence type="ECO:0000313" key="2">
    <source>
        <dbReference type="Proteomes" id="UP000308133"/>
    </source>
</evidence>
<protein>
    <submittedName>
        <fullName evidence="1">Uncharacterized protein</fullName>
    </submittedName>
</protein>